<evidence type="ECO:0000256" key="3">
    <source>
        <dbReference type="ARBA" id="ARBA00022692"/>
    </source>
</evidence>
<dbReference type="PIRSF" id="PIRSF038958">
    <property type="entry name" value="PG_synth_SpoVB"/>
    <property type="match status" value="1"/>
</dbReference>
<evidence type="ECO:0000256" key="5">
    <source>
        <dbReference type="ARBA" id="ARBA00023136"/>
    </source>
</evidence>
<organism evidence="7 8">
    <name type="scientific">Murimonas intestini</name>
    <dbReference type="NCBI Taxonomy" id="1337051"/>
    <lineage>
        <taxon>Bacteria</taxon>
        <taxon>Bacillati</taxon>
        <taxon>Bacillota</taxon>
        <taxon>Clostridia</taxon>
        <taxon>Lachnospirales</taxon>
        <taxon>Lachnospiraceae</taxon>
        <taxon>Murimonas</taxon>
    </lineage>
</organism>
<dbReference type="PANTHER" id="PTHR30250:SF21">
    <property type="entry name" value="LIPID II FLIPPASE MURJ"/>
    <property type="match status" value="1"/>
</dbReference>
<feature type="transmembrane region" description="Helical" evidence="6">
    <location>
        <begin position="125"/>
        <end position="147"/>
    </location>
</feature>
<evidence type="ECO:0000313" key="8">
    <source>
        <dbReference type="Proteomes" id="UP000245412"/>
    </source>
</evidence>
<dbReference type="EMBL" id="QGGY01000003">
    <property type="protein sequence ID" value="PWJ77484.1"/>
    <property type="molecule type" value="Genomic_DNA"/>
</dbReference>
<keyword evidence="5 6" id="KW-0472">Membrane</keyword>
<evidence type="ECO:0000256" key="2">
    <source>
        <dbReference type="ARBA" id="ARBA00022475"/>
    </source>
</evidence>
<dbReference type="AlphaFoldDB" id="A0AB73T724"/>
<evidence type="ECO:0000256" key="4">
    <source>
        <dbReference type="ARBA" id="ARBA00022989"/>
    </source>
</evidence>
<dbReference type="RefSeq" id="WP_109625582.1">
    <property type="nucleotide sequence ID" value="NZ_CABJAT010000007.1"/>
</dbReference>
<keyword evidence="3 6" id="KW-0812">Transmembrane</keyword>
<proteinExistence type="predicted"/>
<keyword evidence="8" id="KW-1185">Reference proteome</keyword>
<gene>
    <name evidence="7" type="ORF">C7383_103329</name>
</gene>
<dbReference type="InterPro" id="IPR050833">
    <property type="entry name" value="Poly_Biosynth_Transport"/>
</dbReference>
<dbReference type="CDD" id="cd13124">
    <property type="entry name" value="MATE_SpoVB_like"/>
    <property type="match status" value="1"/>
</dbReference>
<feature type="transmembrane region" description="Helical" evidence="6">
    <location>
        <begin position="43"/>
        <end position="65"/>
    </location>
</feature>
<evidence type="ECO:0000313" key="7">
    <source>
        <dbReference type="EMBL" id="PWJ77484.1"/>
    </source>
</evidence>
<reference evidence="7 8" key="1">
    <citation type="submission" date="2018-05" db="EMBL/GenBank/DDBJ databases">
        <authorList>
            <person name="Goeker M."/>
            <person name="Huntemann M."/>
            <person name="Clum A."/>
            <person name="Pillay M."/>
            <person name="Palaniappan K."/>
            <person name="Varghese N."/>
            <person name="Mikhailova N."/>
            <person name="Stamatis D."/>
            <person name="Reddy T."/>
            <person name="Daum C."/>
            <person name="Shapiro N."/>
            <person name="Ivanova N."/>
            <person name="Kyrpides N."/>
            <person name="Woyke T."/>
        </authorList>
    </citation>
    <scope>NUCLEOTIDE SEQUENCE [LARGE SCALE GENOMIC DNA]</scope>
    <source>
        <strain evidence="7 8">DSM 26524</strain>
    </source>
</reference>
<feature type="transmembrane region" description="Helical" evidence="6">
    <location>
        <begin position="12"/>
        <end position="31"/>
    </location>
</feature>
<comment type="subcellular location">
    <subcellularLocation>
        <location evidence="1">Cell membrane</location>
        <topology evidence="1">Multi-pass membrane protein</topology>
    </subcellularLocation>
</comment>
<dbReference type="GO" id="GO:0005886">
    <property type="term" value="C:plasma membrane"/>
    <property type="evidence" value="ECO:0007669"/>
    <property type="project" value="UniProtKB-SubCell"/>
</dbReference>
<comment type="caution">
    <text evidence="7">The sequence shown here is derived from an EMBL/GenBank/DDBJ whole genome shotgun (WGS) entry which is preliminary data.</text>
</comment>
<feature type="transmembrane region" description="Helical" evidence="6">
    <location>
        <begin position="360"/>
        <end position="381"/>
    </location>
</feature>
<evidence type="ECO:0000256" key="1">
    <source>
        <dbReference type="ARBA" id="ARBA00004651"/>
    </source>
</evidence>
<dbReference type="InterPro" id="IPR002797">
    <property type="entry name" value="Polysacc_synth"/>
</dbReference>
<evidence type="ECO:0000256" key="6">
    <source>
        <dbReference type="SAM" id="Phobius"/>
    </source>
</evidence>
<feature type="transmembrane region" description="Helical" evidence="6">
    <location>
        <begin position="388"/>
        <end position="408"/>
    </location>
</feature>
<keyword evidence="2" id="KW-1003">Cell membrane</keyword>
<keyword evidence="4 6" id="KW-1133">Transmembrane helix</keyword>
<protein>
    <submittedName>
        <fullName evidence="7">Stage V sporulation protein B</fullName>
    </submittedName>
</protein>
<accession>A0AB73T724</accession>
<feature type="transmembrane region" description="Helical" evidence="6">
    <location>
        <begin position="321"/>
        <end position="340"/>
    </location>
</feature>
<feature type="transmembrane region" description="Helical" evidence="6">
    <location>
        <begin position="446"/>
        <end position="467"/>
    </location>
</feature>
<dbReference type="InterPro" id="IPR024923">
    <property type="entry name" value="PG_synth_SpoVB"/>
</dbReference>
<name>A0AB73T724_9FIRM</name>
<dbReference type="Proteomes" id="UP000245412">
    <property type="component" value="Unassembled WGS sequence"/>
</dbReference>
<feature type="transmembrane region" description="Helical" evidence="6">
    <location>
        <begin position="473"/>
        <end position="498"/>
    </location>
</feature>
<sequence>MGQKHVIIRGAFILTLAGLLTRFIGFFYRVFLSHTIGAEGMGIYQLVVPVYSMAFSLTAAGIQTALSRFVAGKVAVGDKKGAKSIFLSGLIFALGLSLIICQVMYHNAGFIAASLLKEERCIPLIQLLSFALPFGSVHACINGYYYGIRRTEIPAVSQLVEQLVRVGSAYLLYLILLEKGMAVTPIIAIIGMVMEEITSFLFAGTAILIHFGKEKLSSLGRVSWIKNIKSILALSAPLTANRVLINVLQSIEAICIPLRLRLFGLDTSSSLSVYGVLTGMAMPLILFPSAITSSVSIVLLPTVSEAQATGNRSRIAQTIQATIKYSLILGILFTGIFVTFGSDIGMVLYNNEMSCSFIRILGWICPFMYLNATLTSILNGLGKTSTTFFQSMAGLGIRIIFVWFVIPAAGITGYLWGVLASQLFTAFLSAHSLFKEIPFTFNAAEWLLKPSLILLTGIGISFFTSFVLEKSGIVLPSLLSLILLVLVMSSAYIALLWLTRKKAAAG</sequence>
<feature type="transmembrane region" description="Helical" evidence="6">
    <location>
        <begin position="271"/>
        <end position="300"/>
    </location>
</feature>
<feature type="transmembrane region" description="Helical" evidence="6">
    <location>
        <begin position="85"/>
        <end position="105"/>
    </location>
</feature>
<dbReference type="PANTHER" id="PTHR30250">
    <property type="entry name" value="PST FAMILY PREDICTED COLANIC ACID TRANSPORTER"/>
    <property type="match status" value="1"/>
</dbReference>
<dbReference type="Pfam" id="PF01943">
    <property type="entry name" value="Polysacc_synt"/>
    <property type="match status" value="1"/>
</dbReference>